<accession>A0A175WCR2</accession>
<dbReference type="EMBL" id="LCTW02000033">
    <property type="protein sequence ID" value="KXX81537.1"/>
    <property type="molecule type" value="Genomic_DNA"/>
</dbReference>
<protein>
    <submittedName>
        <fullName evidence="2">Uncharacterized protein</fullName>
    </submittedName>
</protein>
<evidence type="ECO:0000313" key="2">
    <source>
        <dbReference type="EMBL" id="KXX81537.1"/>
    </source>
</evidence>
<reference evidence="2 3" key="1">
    <citation type="journal article" date="2016" name="Genome Announc.">
        <title>Genome Sequence of Madurella mycetomatis mm55, Isolated from a Human Mycetoma Case in Sudan.</title>
        <authorList>
            <person name="Smit S."/>
            <person name="Derks M.F."/>
            <person name="Bervoets S."/>
            <person name="Fahal A."/>
            <person name="van Leeuwen W."/>
            <person name="van Belkum A."/>
            <person name="van de Sande W.W."/>
        </authorList>
    </citation>
    <scope>NUCLEOTIDE SEQUENCE [LARGE SCALE GENOMIC DNA]</scope>
    <source>
        <strain evidence="3">mm55</strain>
    </source>
</reference>
<dbReference type="Proteomes" id="UP000078237">
    <property type="component" value="Unassembled WGS sequence"/>
</dbReference>
<dbReference type="VEuPathDB" id="FungiDB:MMYC01_202498"/>
<gene>
    <name evidence="2" type="ORF">MMYC01_202498</name>
</gene>
<name>A0A175WCR2_9PEZI</name>
<feature type="region of interest" description="Disordered" evidence="1">
    <location>
        <begin position="288"/>
        <end position="307"/>
    </location>
</feature>
<comment type="caution">
    <text evidence="2">The sequence shown here is derived from an EMBL/GenBank/DDBJ whole genome shotgun (WGS) entry which is preliminary data.</text>
</comment>
<feature type="compositionally biased region" description="Basic and acidic residues" evidence="1">
    <location>
        <begin position="294"/>
        <end position="305"/>
    </location>
</feature>
<dbReference type="AlphaFoldDB" id="A0A175WCR2"/>
<organism evidence="2 3">
    <name type="scientific">Madurella mycetomatis</name>
    <dbReference type="NCBI Taxonomy" id="100816"/>
    <lineage>
        <taxon>Eukaryota</taxon>
        <taxon>Fungi</taxon>
        <taxon>Dikarya</taxon>
        <taxon>Ascomycota</taxon>
        <taxon>Pezizomycotina</taxon>
        <taxon>Sordariomycetes</taxon>
        <taxon>Sordariomycetidae</taxon>
        <taxon>Sordariales</taxon>
        <taxon>Sordariales incertae sedis</taxon>
        <taxon>Madurella</taxon>
    </lineage>
</organism>
<sequence>MVLALSSMLNTDESRYADVLGAKKHMNFETARCLSRYLLGEEFAGKWYYCSDEKSKNPRLDSVIQGLGCEGVELTNMYWAILRRYKLIRTAEEEERRRFTAAPLVTVSKSTFATSVYRLFRACLRACPTTKDMAINFVQAGQLRLQLFFSEAERLFLVHDRWLSVDGAIMELGLPDGLMEADIIFHTVKRLFADALEQLPSDVFPEDNSKMADGGRELEIKRAEQRLLSHLLLNSSTVHTILSRPALSLNWVVTSPQQNFEVQCHKASRCAYLWDSLLTAEDARSDKMPCIAPKGEDSPEQRTDQNKSVIPSVPTCRVCRSGHSEGWHYEYGLEEDEEYFFVLVTPSDPTSFVGLSSVKRTDAHPQPRSTPSIVPTSRPSFIAIGPRLQSLDILAIDTDRWYEERSFGNMRAVIGIVNGEKYLPDETRKRRRVQEDQ</sequence>
<evidence type="ECO:0000256" key="1">
    <source>
        <dbReference type="SAM" id="MobiDB-lite"/>
    </source>
</evidence>
<evidence type="ECO:0000313" key="3">
    <source>
        <dbReference type="Proteomes" id="UP000078237"/>
    </source>
</evidence>
<proteinExistence type="predicted"/>
<keyword evidence="3" id="KW-1185">Reference proteome</keyword>
<dbReference type="OrthoDB" id="5376140at2759"/>